<name>A0A916YE14_9HYPH</name>
<gene>
    <name evidence="2" type="ORF">GCM10011335_50570</name>
</gene>
<organism evidence="2 3">
    <name type="scientific">Aureimonas glaciei</name>
    <dbReference type="NCBI Taxonomy" id="1776957"/>
    <lineage>
        <taxon>Bacteria</taxon>
        <taxon>Pseudomonadati</taxon>
        <taxon>Pseudomonadota</taxon>
        <taxon>Alphaproteobacteria</taxon>
        <taxon>Hyphomicrobiales</taxon>
        <taxon>Aurantimonadaceae</taxon>
        <taxon>Aureimonas</taxon>
    </lineage>
</organism>
<protein>
    <submittedName>
        <fullName evidence="2">Uncharacterized protein</fullName>
    </submittedName>
</protein>
<dbReference type="EMBL" id="BMJJ01000018">
    <property type="protein sequence ID" value="GGD41772.1"/>
    <property type="molecule type" value="Genomic_DNA"/>
</dbReference>
<keyword evidence="1" id="KW-0732">Signal</keyword>
<dbReference type="AlphaFoldDB" id="A0A916YE14"/>
<sequence>MKAIAAIGSVILLTCVVPSAAFCTDTSFYGNAPAAPGALGKPSVPYCLAGYSYSRTHTCETWELESYKSDVETYIRKLRTYAEEAQTFANEAVNFANQAADFASCQAKEVATQHE</sequence>
<evidence type="ECO:0000313" key="2">
    <source>
        <dbReference type="EMBL" id="GGD41772.1"/>
    </source>
</evidence>
<proteinExistence type="predicted"/>
<feature type="signal peptide" evidence="1">
    <location>
        <begin position="1"/>
        <end position="20"/>
    </location>
</feature>
<reference evidence="2" key="1">
    <citation type="journal article" date="2014" name="Int. J. Syst. Evol. Microbiol.">
        <title>Complete genome sequence of Corynebacterium casei LMG S-19264T (=DSM 44701T), isolated from a smear-ripened cheese.</title>
        <authorList>
            <consortium name="US DOE Joint Genome Institute (JGI-PGF)"/>
            <person name="Walter F."/>
            <person name="Albersmeier A."/>
            <person name="Kalinowski J."/>
            <person name="Ruckert C."/>
        </authorList>
    </citation>
    <scope>NUCLEOTIDE SEQUENCE</scope>
    <source>
        <strain evidence="2">CGMCC 1.15493</strain>
    </source>
</reference>
<evidence type="ECO:0000313" key="3">
    <source>
        <dbReference type="Proteomes" id="UP000613160"/>
    </source>
</evidence>
<dbReference type="Proteomes" id="UP000613160">
    <property type="component" value="Unassembled WGS sequence"/>
</dbReference>
<keyword evidence="3" id="KW-1185">Reference proteome</keyword>
<evidence type="ECO:0000256" key="1">
    <source>
        <dbReference type="SAM" id="SignalP"/>
    </source>
</evidence>
<accession>A0A916YE14</accession>
<comment type="caution">
    <text evidence="2">The sequence shown here is derived from an EMBL/GenBank/DDBJ whole genome shotgun (WGS) entry which is preliminary data.</text>
</comment>
<reference evidence="2" key="2">
    <citation type="submission" date="2020-09" db="EMBL/GenBank/DDBJ databases">
        <authorList>
            <person name="Sun Q."/>
            <person name="Zhou Y."/>
        </authorList>
    </citation>
    <scope>NUCLEOTIDE SEQUENCE</scope>
    <source>
        <strain evidence="2">CGMCC 1.15493</strain>
    </source>
</reference>
<feature type="chain" id="PRO_5037916566" evidence="1">
    <location>
        <begin position="21"/>
        <end position="115"/>
    </location>
</feature>